<accession>A0A9Q1GWP3</accession>
<protein>
    <submittedName>
        <fullName evidence="1">Uncharacterized protein</fullName>
    </submittedName>
</protein>
<reference evidence="1" key="1">
    <citation type="submission" date="2022-04" db="EMBL/GenBank/DDBJ databases">
        <title>Carnegiea gigantea Genome sequencing and assembly v2.</title>
        <authorList>
            <person name="Copetti D."/>
            <person name="Sanderson M.J."/>
            <person name="Burquez A."/>
            <person name="Wojciechowski M.F."/>
        </authorList>
    </citation>
    <scope>NUCLEOTIDE SEQUENCE</scope>
    <source>
        <strain evidence="1">SGP5-SGP5p</strain>
        <tissue evidence="1">Aerial part</tissue>
    </source>
</reference>
<dbReference type="Proteomes" id="UP001153076">
    <property type="component" value="Unassembled WGS sequence"/>
</dbReference>
<dbReference type="EMBL" id="JAKOGI010001140">
    <property type="protein sequence ID" value="KAJ8427468.1"/>
    <property type="molecule type" value="Genomic_DNA"/>
</dbReference>
<dbReference type="AlphaFoldDB" id="A0A9Q1GWP3"/>
<evidence type="ECO:0000313" key="1">
    <source>
        <dbReference type="EMBL" id="KAJ8427468.1"/>
    </source>
</evidence>
<sequence length="158" mass="17547">MPRNILNVARSMGCALLRPASGFVASTSDQLASENLAEIQMRFDTFRETGELALPKDLGHLRPEGYASGLTSLIPGFIMWNPSIRKSIQIPSFLACVIKEKVSWLDLSALIHIAGVEHRHDSELVVVPLYQSDGSYVLIEVYSLHTRSWMYSLISSKA</sequence>
<keyword evidence="2" id="KW-1185">Reference proteome</keyword>
<gene>
    <name evidence="1" type="ORF">Cgig2_021878</name>
</gene>
<proteinExistence type="predicted"/>
<evidence type="ECO:0000313" key="2">
    <source>
        <dbReference type="Proteomes" id="UP001153076"/>
    </source>
</evidence>
<comment type="caution">
    <text evidence="1">The sequence shown here is derived from an EMBL/GenBank/DDBJ whole genome shotgun (WGS) entry which is preliminary data.</text>
</comment>
<name>A0A9Q1GWP3_9CARY</name>
<organism evidence="1 2">
    <name type="scientific">Carnegiea gigantea</name>
    <dbReference type="NCBI Taxonomy" id="171969"/>
    <lineage>
        <taxon>Eukaryota</taxon>
        <taxon>Viridiplantae</taxon>
        <taxon>Streptophyta</taxon>
        <taxon>Embryophyta</taxon>
        <taxon>Tracheophyta</taxon>
        <taxon>Spermatophyta</taxon>
        <taxon>Magnoliopsida</taxon>
        <taxon>eudicotyledons</taxon>
        <taxon>Gunneridae</taxon>
        <taxon>Pentapetalae</taxon>
        <taxon>Caryophyllales</taxon>
        <taxon>Cactineae</taxon>
        <taxon>Cactaceae</taxon>
        <taxon>Cactoideae</taxon>
        <taxon>Echinocereeae</taxon>
        <taxon>Carnegiea</taxon>
    </lineage>
</organism>